<organism evidence="1">
    <name type="scientific">uncultured Caudovirales phage</name>
    <dbReference type="NCBI Taxonomy" id="2100421"/>
    <lineage>
        <taxon>Viruses</taxon>
        <taxon>Duplodnaviria</taxon>
        <taxon>Heunggongvirae</taxon>
        <taxon>Uroviricota</taxon>
        <taxon>Caudoviricetes</taxon>
        <taxon>Peduoviridae</taxon>
        <taxon>Maltschvirus</taxon>
        <taxon>Maltschvirus maltsch</taxon>
    </lineage>
</organism>
<protein>
    <submittedName>
        <fullName evidence="1">Uncharacterized protein</fullName>
    </submittedName>
</protein>
<gene>
    <name evidence="1" type="ORF">UFOVP1118_19</name>
</gene>
<reference evidence="1" key="1">
    <citation type="submission" date="2020-05" db="EMBL/GenBank/DDBJ databases">
        <authorList>
            <person name="Chiriac C."/>
            <person name="Salcher M."/>
            <person name="Ghai R."/>
            <person name="Kavagutti S V."/>
        </authorList>
    </citation>
    <scope>NUCLEOTIDE SEQUENCE</scope>
</reference>
<accession>A0A6J5QVN4</accession>
<name>A0A6J5QVN4_9CAUD</name>
<evidence type="ECO:0000313" key="1">
    <source>
        <dbReference type="EMBL" id="CAB4185028.1"/>
    </source>
</evidence>
<sequence>MGKLTRHQIRTMRTKQRWGLLWKNEPAKMEAHRSNATAEAAKEYARRADLIRDMATRWPPTMTTEQFNQRCQTIAQTKPIKPRCVRNKIIRLGILTYSPDIRLWVNHISSVASNLEDDINDDK</sequence>
<proteinExistence type="predicted"/>
<dbReference type="EMBL" id="LR797073">
    <property type="protein sequence ID" value="CAB4185028.1"/>
    <property type="molecule type" value="Genomic_DNA"/>
</dbReference>